<feature type="region of interest" description="Disordered" evidence="1">
    <location>
        <begin position="319"/>
        <end position="345"/>
    </location>
</feature>
<feature type="region of interest" description="Disordered" evidence="1">
    <location>
        <begin position="368"/>
        <end position="409"/>
    </location>
</feature>
<reference evidence="2 3" key="1">
    <citation type="submission" date="2023-02" db="EMBL/GenBank/DDBJ databases">
        <title>LHISI_Scaffold_Assembly.</title>
        <authorList>
            <person name="Stuart O.P."/>
            <person name="Cleave R."/>
            <person name="Magrath M.J.L."/>
            <person name="Mikheyev A.S."/>
        </authorList>
    </citation>
    <scope>NUCLEOTIDE SEQUENCE [LARGE SCALE GENOMIC DNA]</scope>
    <source>
        <strain evidence="2">Daus_M_001</strain>
        <tissue evidence="2">Leg muscle</tissue>
    </source>
</reference>
<accession>A0ABQ9G9F8</accession>
<dbReference type="EMBL" id="JARBHB010000014">
    <property type="protein sequence ID" value="KAJ8869059.1"/>
    <property type="molecule type" value="Genomic_DNA"/>
</dbReference>
<name>A0ABQ9G9F8_9NEOP</name>
<sequence length="805" mass="88197">MRRDTWNVAGRSTRVVFTWRQKRLIRCGSSTSGLGKIFQYNPGRLQQCCQTYQNSGICTRSGPRFRALRDLHSIPATWAVAGAVFGSRINAPRPSPHPTSSTLVRGDLATQRLFGRPTARLAAEGGGAPGYVVDDDLAGVHGPHRAPPGPNQVSGRGNRYGAIVATECERLRGMMAHDGKGGGGRPARSMGQAQTKEPTRPVSWVRGPSTRYSLSTPPRCWRYATLPAPGGIQRTRVIEVSMEQCRGKREGTAYRLSYNLTYINTHSLSGIRPQSLPHPNSEAHKPTAPREILKWKMIVKYGLKTVQGPIQTLLKSPATTYRPSRPIQKVSHTPSGDEGGEGDEQNIFTKITPDIKCYQGRERQRSRLPYWAHSAQRRNVTGDPRENRPSNGIDSHDSHMLKSGGDPAGNRTRFAMVGGEQSNHYSTPALQISHRRASVPMKVPSKQSRVTCLRYGHSTQQRGLFRTSEPPWPTPRLEGGGERARERDGKLNFWSTETGVSCSGEDTRNRKSRALSRLQVHFRPALSAIVPAVPSHFRRRHARLVAGYLSSAPNLQCCQLGGFPAGFGGFKSRFKAAHDLHVYTLRILRLMGSHGGCAISTLSRVIGFSQVGVMPDDAVGRRVVSGISRFPRPLIPCRAWKSCITAKWDDRPPVEKSPRHASQLRKPSLATFTVQLTLQHYTAGTQGREKREIPWKTRRPAPPSCTIPTCENRGATRPEIEPGSPRWQASRLTSRTPRPLRGRGSGDAVASALASHQGDPGSISGGFAPGFSLAGIVLDDAAFRRVFSGYCGAISPPFHSSAAPS</sequence>
<evidence type="ECO:0000313" key="3">
    <source>
        <dbReference type="Proteomes" id="UP001159363"/>
    </source>
</evidence>
<gene>
    <name evidence="2" type="ORF">PR048_030620</name>
</gene>
<feature type="region of interest" description="Disordered" evidence="1">
    <location>
        <begin position="458"/>
        <end position="483"/>
    </location>
</feature>
<evidence type="ECO:0000313" key="2">
    <source>
        <dbReference type="EMBL" id="KAJ8869059.1"/>
    </source>
</evidence>
<comment type="caution">
    <text evidence="2">The sequence shown here is derived from an EMBL/GenBank/DDBJ whole genome shotgun (WGS) entry which is preliminary data.</text>
</comment>
<feature type="compositionally biased region" description="Basic and acidic residues" evidence="1">
    <location>
        <begin position="383"/>
        <end position="400"/>
    </location>
</feature>
<protein>
    <submittedName>
        <fullName evidence="2">Uncharacterized protein</fullName>
    </submittedName>
</protein>
<keyword evidence="3" id="KW-1185">Reference proteome</keyword>
<organism evidence="2 3">
    <name type="scientific">Dryococelus australis</name>
    <dbReference type="NCBI Taxonomy" id="614101"/>
    <lineage>
        <taxon>Eukaryota</taxon>
        <taxon>Metazoa</taxon>
        <taxon>Ecdysozoa</taxon>
        <taxon>Arthropoda</taxon>
        <taxon>Hexapoda</taxon>
        <taxon>Insecta</taxon>
        <taxon>Pterygota</taxon>
        <taxon>Neoptera</taxon>
        <taxon>Polyneoptera</taxon>
        <taxon>Phasmatodea</taxon>
        <taxon>Verophasmatodea</taxon>
        <taxon>Anareolatae</taxon>
        <taxon>Phasmatidae</taxon>
        <taxon>Eurycanthinae</taxon>
        <taxon>Dryococelus</taxon>
    </lineage>
</organism>
<feature type="region of interest" description="Disordered" evidence="1">
    <location>
        <begin position="177"/>
        <end position="210"/>
    </location>
</feature>
<proteinExistence type="predicted"/>
<feature type="region of interest" description="Disordered" evidence="1">
    <location>
        <begin position="681"/>
        <end position="758"/>
    </location>
</feature>
<evidence type="ECO:0000256" key="1">
    <source>
        <dbReference type="SAM" id="MobiDB-lite"/>
    </source>
</evidence>
<dbReference type="Proteomes" id="UP001159363">
    <property type="component" value="Chromosome 13"/>
</dbReference>